<accession>A0A6L0XLC7</accession>
<organism evidence="2 3">
    <name type="scientific">Leishmania infantum</name>
    <dbReference type="NCBI Taxonomy" id="5671"/>
    <lineage>
        <taxon>Eukaryota</taxon>
        <taxon>Discoba</taxon>
        <taxon>Euglenozoa</taxon>
        <taxon>Kinetoplastea</taxon>
        <taxon>Metakinetoplastina</taxon>
        <taxon>Trypanosomatida</taxon>
        <taxon>Trypanosomatidae</taxon>
        <taxon>Leishmaniinae</taxon>
        <taxon>Leishmania</taxon>
    </lineage>
</organism>
<feature type="compositionally biased region" description="Acidic residues" evidence="1">
    <location>
        <begin position="387"/>
        <end position="416"/>
    </location>
</feature>
<evidence type="ECO:0000313" key="3">
    <source>
        <dbReference type="Proteomes" id="UP000255414"/>
    </source>
</evidence>
<dbReference type="AlphaFoldDB" id="A0A6L0XLC7"/>
<dbReference type="Proteomes" id="UP000255414">
    <property type="component" value="Chromosome 32"/>
</dbReference>
<feature type="region of interest" description="Disordered" evidence="1">
    <location>
        <begin position="362"/>
        <end position="484"/>
    </location>
</feature>
<dbReference type="OMA" id="TFWLCEP"/>
<feature type="compositionally biased region" description="Low complexity" evidence="1">
    <location>
        <begin position="367"/>
        <end position="376"/>
    </location>
</feature>
<feature type="region of interest" description="Disordered" evidence="1">
    <location>
        <begin position="180"/>
        <end position="248"/>
    </location>
</feature>
<feature type="region of interest" description="Disordered" evidence="1">
    <location>
        <begin position="124"/>
        <end position="143"/>
    </location>
</feature>
<gene>
    <name evidence="2" type="ORF">LINF_320011100</name>
</gene>
<proteinExistence type="predicted"/>
<sequence length="587" mass="63850">MPEVSDVWLLGVVLTGETTFWLCEPTHLKPLAEDWKAINCRWLYPVLENLSDFADVSGFESTDAVYEVDWVGTSRVLRPATLAWNVRGKRRKVGDTTYVFVPAEEIKQLDEAFKRFVKLEATMKPPPPRCVTSSPSAAETPGPAEAKTMLTLHASPSAPVHQEEDGKDGKPLVTAASLLSTQSSAPTAGEVPQETVTKAEDERSASRPADIDGSIASSSAPHSRAPHRRGVTSLSSFPSHKRQTPHRGTTIYQAPVHRKPTGEHCSSEAFGWTEMYLVHRGSVDYLCPKATGNIFGFRLDRVMHDGFPVFLLFSSSHNNSEVIDPSARGVPVFEKAQLNGEAGEGAVRSSVLVVTRLSSKKHQPYYRTDTGRTTAGSRRRRRRGEDDSTTTEEDEDVDDLFDDDDDDDDSESEEVYGEEHRVGTQGSRRRAGDEAATTATPTAGTAAPAVAKKPKTEAKDPAGESAVAASASRRKEKRKADAAANKPLQAVSVNFWADPQYAAPAPEQLAREFPFKSEGSDTPQTVVFSNGICVTYTASTAAKHAPQEKKRKTAKHGGAAASSEDMDLSMLNEHILNAFAQVRKDCV</sequence>
<evidence type="ECO:0000256" key="1">
    <source>
        <dbReference type="SAM" id="MobiDB-lite"/>
    </source>
</evidence>
<feature type="compositionally biased region" description="Low complexity" evidence="1">
    <location>
        <begin position="435"/>
        <end position="451"/>
    </location>
</feature>
<feature type="compositionally biased region" description="Low complexity" evidence="1">
    <location>
        <begin position="211"/>
        <end position="223"/>
    </location>
</feature>
<feature type="region of interest" description="Disordered" evidence="1">
    <location>
        <begin position="542"/>
        <end position="563"/>
    </location>
</feature>
<reference evidence="2" key="1">
    <citation type="submission" date="2020-06" db="EMBL/GenBank/DDBJ databases">
        <authorList>
            <person name="Gonzalez-de la Fuente S."/>
            <person name="Peiro-Pastor R."/>
            <person name="Rastrojo A."/>
            <person name="Moreno J."/>
            <person name="Carrasco-Ramiro F."/>
            <person name="Requena JM."/>
            <person name="Aguado B."/>
        </authorList>
    </citation>
    <scope>NUCLEOTIDE SEQUENCE</scope>
</reference>
<name>A0A6L0XLC7_LEIIN</name>
<protein>
    <submittedName>
        <fullName evidence="2">Hypothetical_protein_-_conserved</fullName>
    </submittedName>
</protein>
<dbReference type="EMBL" id="LR812965">
    <property type="protein sequence ID" value="CAC9523421.1"/>
    <property type="molecule type" value="Genomic_DNA"/>
</dbReference>
<evidence type="ECO:0000313" key="2">
    <source>
        <dbReference type="EMBL" id="CAC9523421.1"/>
    </source>
</evidence>